<keyword evidence="1" id="KW-0472">Membrane</keyword>
<name>A0A9E7ZTH3_9HYPH</name>
<organism evidence="2">
    <name type="scientific">Bosea sp. NBC_00436</name>
    <dbReference type="NCBI Taxonomy" id="2969620"/>
    <lineage>
        <taxon>Bacteria</taxon>
        <taxon>Pseudomonadati</taxon>
        <taxon>Pseudomonadota</taxon>
        <taxon>Alphaproteobacteria</taxon>
        <taxon>Hyphomicrobiales</taxon>
        <taxon>Boseaceae</taxon>
        <taxon>Bosea</taxon>
    </lineage>
</organism>
<accession>A0A9E7ZTH3</accession>
<reference evidence="2" key="1">
    <citation type="submission" date="2022-08" db="EMBL/GenBank/DDBJ databases">
        <title>Complete Genome Sequences of 2 Bosea sp. soil isolates.</title>
        <authorList>
            <person name="Alvarez Arevalo M."/>
            <person name="Sterndorff E.B."/>
            <person name="Faurdal D."/>
            <person name="Joergensen T.S."/>
            <person name="Weber T."/>
        </authorList>
    </citation>
    <scope>NUCLEOTIDE SEQUENCE</scope>
    <source>
        <strain evidence="2">NBC_00436</strain>
    </source>
</reference>
<sequence>MGAVPMAGGWLLSGIWLPLCGQSWFETAACFLGMWFAMMVAMMLPSLAPVLWHYRKASLESGAKQPDGLAALAGIGYFAVWTGFGLLTFLLVAALAQIAMQFPVLARLGPAVGAFLALIAGLSQFTHWKARLLGDCGRLPNVLSARIGLLEAVRTGTALGLRCGLSCIGPMAILIAGGLMDLRLMLGVTLAVTAERLLPREMRIAQVTGALMTTAGLLLLVQAIA</sequence>
<evidence type="ECO:0000256" key="1">
    <source>
        <dbReference type="SAM" id="Phobius"/>
    </source>
</evidence>
<proteinExistence type="predicted"/>
<dbReference type="Pfam" id="PF09948">
    <property type="entry name" value="PpoB2"/>
    <property type="match status" value="1"/>
</dbReference>
<keyword evidence="1" id="KW-0812">Transmembrane</keyword>
<protein>
    <submittedName>
        <fullName evidence="2">DUF2182 domain-containing protein</fullName>
    </submittedName>
</protein>
<keyword evidence="1" id="KW-1133">Transmembrane helix</keyword>
<dbReference type="InterPro" id="IPR018688">
    <property type="entry name" value="PpoB2-like"/>
</dbReference>
<feature type="transmembrane region" description="Helical" evidence="1">
    <location>
        <begin position="75"/>
        <end position="98"/>
    </location>
</feature>
<feature type="transmembrane region" description="Helical" evidence="1">
    <location>
        <begin position="204"/>
        <end position="224"/>
    </location>
</feature>
<feature type="transmembrane region" description="Helical" evidence="1">
    <location>
        <begin position="171"/>
        <end position="192"/>
    </location>
</feature>
<dbReference type="AlphaFoldDB" id="A0A9E7ZTH3"/>
<evidence type="ECO:0000313" key="2">
    <source>
        <dbReference type="EMBL" id="UZF86796.1"/>
    </source>
</evidence>
<gene>
    <name evidence="2" type="ORF">NWE54_24070</name>
</gene>
<feature type="transmembrane region" description="Helical" evidence="1">
    <location>
        <begin position="104"/>
        <end position="122"/>
    </location>
</feature>
<feature type="transmembrane region" description="Helical" evidence="1">
    <location>
        <begin position="31"/>
        <end position="54"/>
    </location>
</feature>
<dbReference type="EMBL" id="CP102774">
    <property type="protein sequence ID" value="UZF86796.1"/>
    <property type="molecule type" value="Genomic_DNA"/>
</dbReference>